<dbReference type="Proteomes" id="UP001620645">
    <property type="component" value="Unassembled WGS sequence"/>
</dbReference>
<dbReference type="AlphaFoldDB" id="A0ABD2KDA7"/>
<comment type="caution">
    <text evidence="1">The sequence shown here is derived from an EMBL/GenBank/DDBJ whole genome shotgun (WGS) entry which is preliminary data.</text>
</comment>
<protein>
    <submittedName>
        <fullName evidence="1">Uncharacterized protein</fullName>
    </submittedName>
</protein>
<proteinExistence type="predicted"/>
<organism evidence="1 2">
    <name type="scientific">Heterodera schachtii</name>
    <name type="common">Sugarbeet cyst nematode worm</name>
    <name type="synonym">Tylenchus schachtii</name>
    <dbReference type="NCBI Taxonomy" id="97005"/>
    <lineage>
        <taxon>Eukaryota</taxon>
        <taxon>Metazoa</taxon>
        <taxon>Ecdysozoa</taxon>
        <taxon>Nematoda</taxon>
        <taxon>Chromadorea</taxon>
        <taxon>Rhabditida</taxon>
        <taxon>Tylenchina</taxon>
        <taxon>Tylenchomorpha</taxon>
        <taxon>Tylenchoidea</taxon>
        <taxon>Heteroderidae</taxon>
        <taxon>Heteroderinae</taxon>
        <taxon>Heterodera</taxon>
    </lineage>
</organism>
<name>A0ABD2KDA7_HETSC</name>
<sequence>MNLWLFEIRGKHNAKNVYKQSLVTHWQSVLFWASLANSFVEALRLGGLIYPVISMGAQAACRPVYQGQEPSLNCQNLSEQYHLAVAIRLL</sequence>
<gene>
    <name evidence="1" type="ORF">niasHS_000182</name>
</gene>
<evidence type="ECO:0000313" key="2">
    <source>
        <dbReference type="Proteomes" id="UP001620645"/>
    </source>
</evidence>
<reference evidence="1 2" key="1">
    <citation type="submission" date="2024-10" db="EMBL/GenBank/DDBJ databases">
        <authorList>
            <person name="Kim D."/>
        </authorList>
    </citation>
    <scope>NUCLEOTIDE SEQUENCE [LARGE SCALE GENOMIC DNA]</scope>
    <source>
        <strain evidence="1">Taebaek</strain>
    </source>
</reference>
<keyword evidence="2" id="KW-1185">Reference proteome</keyword>
<evidence type="ECO:0000313" key="1">
    <source>
        <dbReference type="EMBL" id="KAL3100479.1"/>
    </source>
</evidence>
<accession>A0ABD2KDA7</accession>
<dbReference type="EMBL" id="JBICCN010000030">
    <property type="protein sequence ID" value="KAL3100479.1"/>
    <property type="molecule type" value="Genomic_DNA"/>
</dbReference>